<dbReference type="InterPro" id="IPR001789">
    <property type="entry name" value="Sig_transdc_resp-reg_receiver"/>
</dbReference>
<dbReference type="Gene3D" id="3.40.50.2300">
    <property type="match status" value="1"/>
</dbReference>
<dbReference type="EMBL" id="JEMY01000018">
    <property type="protein sequence ID" value="EXI89187.1"/>
    <property type="molecule type" value="Genomic_DNA"/>
</dbReference>
<dbReference type="Proteomes" id="UP000022141">
    <property type="component" value="Unassembled WGS sequence"/>
</dbReference>
<dbReference type="SMART" id="SM00448">
    <property type="entry name" value="REC"/>
    <property type="match status" value="1"/>
</dbReference>
<organism evidence="4 5">
    <name type="scientific">Accumulibacter regalis</name>
    <dbReference type="NCBI Taxonomy" id="522306"/>
    <lineage>
        <taxon>Bacteria</taxon>
        <taxon>Pseudomonadati</taxon>
        <taxon>Pseudomonadota</taxon>
        <taxon>Betaproteobacteria</taxon>
        <taxon>Candidatus Accumulibacter</taxon>
    </lineage>
</organism>
<name>A0A011QIL6_ACCRE</name>
<proteinExistence type="predicted"/>
<dbReference type="STRING" id="1454004.AW11_01697"/>
<sequence>MTAGVVLVIDDDRAVRDAFELALADDGYEVQLADSGQIGLQLAAARRPDLVFLDLKMPGLDGVETLRRLQATDATIPVYVATAFAQEYMEGLRRAQQAGLRFQLAAKPLSPKQIRIIVKSIINGD</sequence>
<evidence type="ECO:0000256" key="1">
    <source>
        <dbReference type="ARBA" id="ARBA00022553"/>
    </source>
</evidence>
<dbReference type="InterPro" id="IPR050595">
    <property type="entry name" value="Bact_response_regulator"/>
</dbReference>
<dbReference type="AlphaFoldDB" id="A0A011QIL6"/>
<dbReference type="PATRIC" id="fig|1454004.3.peg.1748"/>
<evidence type="ECO:0000313" key="5">
    <source>
        <dbReference type="Proteomes" id="UP000022141"/>
    </source>
</evidence>
<accession>A0A011QIL6</accession>
<dbReference type="PROSITE" id="PS50110">
    <property type="entry name" value="RESPONSE_REGULATORY"/>
    <property type="match status" value="1"/>
</dbReference>
<dbReference type="InterPro" id="IPR011006">
    <property type="entry name" value="CheY-like_superfamily"/>
</dbReference>
<keyword evidence="1 2" id="KW-0597">Phosphoprotein</keyword>
<comment type="caution">
    <text evidence="4">The sequence shown here is derived from an EMBL/GenBank/DDBJ whole genome shotgun (WGS) entry which is preliminary data.</text>
</comment>
<dbReference type="PANTHER" id="PTHR44591:SF23">
    <property type="entry name" value="CHEY SUBFAMILY"/>
    <property type="match status" value="1"/>
</dbReference>
<keyword evidence="5" id="KW-1185">Reference proteome</keyword>
<feature type="modified residue" description="4-aspartylphosphate" evidence="2">
    <location>
        <position position="54"/>
    </location>
</feature>
<evidence type="ECO:0000259" key="3">
    <source>
        <dbReference type="PROSITE" id="PS50110"/>
    </source>
</evidence>
<evidence type="ECO:0000256" key="2">
    <source>
        <dbReference type="PROSITE-ProRule" id="PRU00169"/>
    </source>
</evidence>
<dbReference type="PANTHER" id="PTHR44591">
    <property type="entry name" value="STRESS RESPONSE REGULATOR PROTEIN 1"/>
    <property type="match status" value="1"/>
</dbReference>
<evidence type="ECO:0000313" key="4">
    <source>
        <dbReference type="EMBL" id="EXI89187.1"/>
    </source>
</evidence>
<reference evidence="4" key="1">
    <citation type="submission" date="2014-02" db="EMBL/GenBank/DDBJ databases">
        <title>Expanding our view of genomic diversity in Candidatus Accumulibacter clades.</title>
        <authorList>
            <person name="Skennerton C.T."/>
            <person name="Barr J.J."/>
            <person name="Slater F.R."/>
            <person name="Bond P.L."/>
            <person name="Tyson G.W."/>
        </authorList>
    </citation>
    <scope>NUCLEOTIDE SEQUENCE [LARGE SCALE GENOMIC DNA]</scope>
</reference>
<gene>
    <name evidence="4" type="primary">mprA_1</name>
    <name evidence="4" type="ORF">AW11_01697</name>
</gene>
<feature type="domain" description="Response regulatory" evidence="3">
    <location>
        <begin position="5"/>
        <end position="122"/>
    </location>
</feature>
<dbReference type="eggNOG" id="COG2204">
    <property type="taxonomic scope" value="Bacteria"/>
</dbReference>
<protein>
    <submittedName>
        <fullName evidence="4">Mycobacterial persistence regulator A</fullName>
    </submittedName>
</protein>
<dbReference type="SUPFAM" id="SSF52172">
    <property type="entry name" value="CheY-like"/>
    <property type="match status" value="1"/>
</dbReference>
<dbReference type="GO" id="GO:0000160">
    <property type="term" value="P:phosphorelay signal transduction system"/>
    <property type="evidence" value="ECO:0007669"/>
    <property type="project" value="InterPro"/>
</dbReference>
<dbReference type="Pfam" id="PF00072">
    <property type="entry name" value="Response_reg"/>
    <property type="match status" value="1"/>
</dbReference>